<dbReference type="PANTHER" id="PTHR22923">
    <property type="entry name" value="CEREBELLIN-RELATED"/>
    <property type="match status" value="1"/>
</dbReference>
<comment type="subcellular location">
    <subcellularLocation>
        <location evidence="1">Secreted</location>
    </subcellularLocation>
</comment>
<dbReference type="EMBL" id="VSWD01000007">
    <property type="protein sequence ID" value="KAK3096917.1"/>
    <property type="molecule type" value="Genomic_DNA"/>
</dbReference>
<evidence type="ECO:0000256" key="2">
    <source>
        <dbReference type="ARBA" id="ARBA00022525"/>
    </source>
</evidence>
<dbReference type="SUPFAM" id="SSF49842">
    <property type="entry name" value="TNF-like"/>
    <property type="match status" value="1"/>
</dbReference>
<comment type="caution">
    <text evidence="5">The sequence shown here is derived from an EMBL/GenBank/DDBJ whole genome shotgun (WGS) entry which is preliminary data.</text>
</comment>
<dbReference type="PROSITE" id="PS50871">
    <property type="entry name" value="C1Q"/>
    <property type="match status" value="1"/>
</dbReference>
<dbReference type="Pfam" id="PF00386">
    <property type="entry name" value="C1q"/>
    <property type="match status" value="1"/>
</dbReference>
<gene>
    <name evidence="5" type="ORF">FSP39_004750</name>
</gene>
<dbReference type="InterPro" id="IPR001073">
    <property type="entry name" value="C1q_dom"/>
</dbReference>
<sequence>MIAFSARTSKQLTSTRASIKIVFDHVVTNTGKAYDGSTGIFTAPSDGIYVFAWTVLTNPKKWFDSELVVNGIPKLYNAADAHNGGSFESSGCTGVMELKSGDKVWIRKYSTLGNLLRERWSSFSGLKLL</sequence>
<dbReference type="PRINTS" id="PR00007">
    <property type="entry name" value="COMPLEMNTC1Q"/>
</dbReference>
<name>A0AA88Y364_PINIB</name>
<evidence type="ECO:0000313" key="5">
    <source>
        <dbReference type="EMBL" id="KAK3096917.1"/>
    </source>
</evidence>
<reference evidence="5" key="1">
    <citation type="submission" date="2019-08" db="EMBL/GenBank/DDBJ databases">
        <title>The improved chromosome-level genome for the pearl oyster Pinctada fucata martensii using PacBio sequencing and Hi-C.</title>
        <authorList>
            <person name="Zheng Z."/>
        </authorList>
    </citation>
    <scope>NUCLEOTIDE SEQUENCE</scope>
    <source>
        <strain evidence="5">ZZ-2019</strain>
        <tissue evidence="5">Adductor muscle</tissue>
    </source>
</reference>
<dbReference type="InterPro" id="IPR050822">
    <property type="entry name" value="Cerebellin_Synaptic_Org"/>
</dbReference>
<dbReference type="Gene3D" id="2.60.120.40">
    <property type="match status" value="1"/>
</dbReference>
<dbReference type="InterPro" id="IPR008983">
    <property type="entry name" value="Tumour_necrosis_fac-like_dom"/>
</dbReference>
<keyword evidence="3" id="KW-0732">Signal</keyword>
<organism evidence="5 6">
    <name type="scientific">Pinctada imbricata</name>
    <name type="common">Atlantic pearl-oyster</name>
    <name type="synonym">Pinctada martensii</name>
    <dbReference type="NCBI Taxonomy" id="66713"/>
    <lineage>
        <taxon>Eukaryota</taxon>
        <taxon>Metazoa</taxon>
        <taxon>Spiralia</taxon>
        <taxon>Lophotrochozoa</taxon>
        <taxon>Mollusca</taxon>
        <taxon>Bivalvia</taxon>
        <taxon>Autobranchia</taxon>
        <taxon>Pteriomorphia</taxon>
        <taxon>Pterioida</taxon>
        <taxon>Pterioidea</taxon>
        <taxon>Pteriidae</taxon>
        <taxon>Pinctada</taxon>
    </lineage>
</organism>
<evidence type="ECO:0000313" key="6">
    <source>
        <dbReference type="Proteomes" id="UP001186944"/>
    </source>
</evidence>
<dbReference type="PANTHER" id="PTHR22923:SF116">
    <property type="entry name" value="C1Q DOMAIN-CONTAINING PROTEIN"/>
    <property type="match status" value="1"/>
</dbReference>
<dbReference type="SMART" id="SM00110">
    <property type="entry name" value="C1Q"/>
    <property type="match status" value="1"/>
</dbReference>
<keyword evidence="2" id="KW-0964">Secreted</keyword>
<accession>A0AA88Y364</accession>
<dbReference type="Proteomes" id="UP001186944">
    <property type="component" value="Unassembled WGS sequence"/>
</dbReference>
<proteinExistence type="predicted"/>
<feature type="domain" description="C1q" evidence="4">
    <location>
        <begin position="1"/>
        <end position="129"/>
    </location>
</feature>
<evidence type="ECO:0000256" key="1">
    <source>
        <dbReference type="ARBA" id="ARBA00004613"/>
    </source>
</evidence>
<dbReference type="AlphaFoldDB" id="A0AA88Y364"/>
<evidence type="ECO:0000256" key="3">
    <source>
        <dbReference type="ARBA" id="ARBA00022729"/>
    </source>
</evidence>
<protein>
    <recommendedName>
        <fullName evidence="4">C1q domain-containing protein</fullName>
    </recommendedName>
</protein>
<keyword evidence="6" id="KW-1185">Reference proteome</keyword>
<evidence type="ECO:0000259" key="4">
    <source>
        <dbReference type="PROSITE" id="PS50871"/>
    </source>
</evidence>
<dbReference type="GO" id="GO:0005576">
    <property type="term" value="C:extracellular region"/>
    <property type="evidence" value="ECO:0007669"/>
    <property type="project" value="UniProtKB-SubCell"/>
</dbReference>